<evidence type="ECO:0000313" key="2">
    <source>
        <dbReference type="EMBL" id="KAF8771970.1"/>
    </source>
</evidence>
<reference evidence="2" key="2">
    <citation type="submission" date="2020-06" db="EMBL/GenBank/DDBJ databases">
        <authorList>
            <person name="Sheffer M."/>
        </authorList>
    </citation>
    <scope>NUCLEOTIDE SEQUENCE</scope>
</reference>
<comment type="caution">
    <text evidence="2">The sequence shown here is derived from an EMBL/GenBank/DDBJ whole genome shotgun (WGS) entry which is preliminary data.</text>
</comment>
<dbReference type="AlphaFoldDB" id="A0A8T0EH50"/>
<evidence type="ECO:0000313" key="3">
    <source>
        <dbReference type="Proteomes" id="UP000807504"/>
    </source>
</evidence>
<feature type="region of interest" description="Disordered" evidence="1">
    <location>
        <begin position="20"/>
        <end position="42"/>
    </location>
</feature>
<dbReference type="Proteomes" id="UP000807504">
    <property type="component" value="Unassembled WGS sequence"/>
</dbReference>
<proteinExistence type="predicted"/>
<protein>
    <submittedName>
        <fullName evidence="2">Uncharacterized protein</fullName>
    </submittedName>
</protein>
<gene>
    <name evidence="2" type="ORF">HNY73_019324</name>
</gene>
<reference evidence="2" key="1">
    <citation type="journal article" date="2020" name="bioRxiv">
        <title>Chromosome-level reference genome of the European wasp spider Argiope bruennichi: a resource for studies on range expansion and evolutionary adaptation.</title>
        <authorList>
            <person name="Sheffer M.M."/>
            <person name="Hoppe A."/>
            <person name="Krehenwinkel H."/>
            <person name="Uhl G."/>
            <person name="Kuss A.W."/>
            <person name="Jensen L."/>
            <person name="Jensen C."/>
            <person name="Gillespie R.G."/>
            <person name="Hoff K.J."/>
            <person name="Prost S."/>
        </authorList>
    </citation>
    <scope>NUCLEOTIDE SEQUENCE</scope>
</reference>
<sequence>MGKFKGAPWKQNKAKILGEYQEKNSISKPKNINPKKLSEQGKRNNEQLMRNIEIKINDMNTAFEAYLTEIKCYYEEKMYENVDDLKTLINSSHSKLREIISSQKVNEFKTGLYRNYPRSSEQNVPNTFGSTKSGYFSRPLSLRSVSNLNSNYERRNNNSSLYQNSLWNSTTRSVHTPLAEIINHNNKISLANRNQRNKEESPIIVKEVKISSYSPPPKREFPRACKQNYTQRCTQLNFKRKIRTPNLQTKQSKRSANMKNSFLSNVKDSKMTPTRNRQLHVNTAKAETATSSPYLTLYEATMAEEFTFV</sequence>
<accession>A0A8T0EH50</accession>
<dbReference type="EMBL" id="JABXBU010002228">
    <property type="protein sequence ID" value="KAF8771970.1"/>
    <property type="molecule type" value="Genomic_DNA"/>
</dbReference>
<name>A0A8T0EH50_ARGBR</name>
<organism evidence="2 3">
    <name type="scientific">Argiope bruennichi</name>
    <name type="common">Wasp spider</name>
    <name type="synonym">Aranea bruennichi</name>
    <dbReference type="NCBI Taxonomy" id="94029"/>
    <lineage>
        <taxon>Eukaryota</taxon>
        <taxon>Metazoa</taxon>
        <taxon>Ecdysozoa</taxon>
        <taxon>Arthropoda</taxon>
        <taxon>Chelicerata</taxon>
        <taxon>Arachnida</taxon>
        <taxon>Araneae</taxon>
        <taxon>Araneomorphae</taxon>
        <taxon>Entelegynae</taxon>
        <taxon>Araneoidea</taxon>
        <taxon>Araneidae</taxon>
        <taxon>Argiope</taxon>
    </lineage>
</organism>
<evidence type="ECO:0000256" key="1">
    <source>
        <dbReference type="SAM" id="MobiDB-lite"/>
    </source>
</evidence>
<keyword evidence="3" id="KW-1185">Reference proteome</keyword>